<dbReference type="Gene3D" id="3.40.50.1390">
    <property type="entry name" value="Resolvase, N-terminal catalytic domain"/>
    <property type="match status" value="1"/>
</dbReference>
<dbReference type="InterPro" id="IPR050639">
    <property type="entry name" value="SSR_resolvase"/>
</dbReference>
<dbReference type="InterPro" id="IPR036162">
    <property type="entry name" value="Resolvase-like_N_sf"/>
</dbReference>
<dbReference type="PANTHER" id="PTHR30461">
    <property type="entry name" value="DNA-INVERTASE FROM LAMBDOID PROPHAGE"/>
    <property type="match status" value="1"/>
</dbReference>
<dbReference type="InterPro" id="IPR006119">
    <property type="entry name" value="Resolv_N"/>
</dbReference>
<evidence type="ECO:0000259" key="3">
    <source>
        <dbReference type="PROSITE" id="PS51737"/>
    </source>
</evidence>
<dbReference type="Pfam" id="PF13408">
    <property type="entry name" value="Zn_ribbon_recom"/>
    <property type="match status" value="1"/>
</dbReference>
<dbReference type="PROSITE" id="PS51736">
    <property type="entry name" value="RECOMBINASES_3"/>
    <property type="match status" value="1"/>
</dbReference>
<evidence type="ECO:0000313" key="4">
    <source>
        <dbReference type="EMBL" id="EPR07674.1"/>
    </source>
</evidence>
<name>U4QWK3_9FIRM</name>
<comment type="caution">
    <text evidence="4">The sequence shown here is derived from an EMBL/GenBank/DDBJ whole genome shotgun (WGS) entry which is preliminary data.</text>
</comment>
<dbReference type="InterPro" id="IPR011109">
    <property type="entry name" value="DNA_bind_recombinase_dom"/>
</dbReference>
<dbReference type="GO" id="GO:0003677">
    <property type="term" value="F:DNA binding"/>
    <property type="evidence" value="ECO:0007669"/>
    <property type="project" value="InterPro"/>
</dbReference>
<sequence length="515" mass="58589">MIAAIYARYSSDNQREESIDAQVRAINEYAQRNGYSIVKIYSDEARSATTDNRPQFLQMMKDSALGLFNAVIVHKLDRFSRDRYDSAFYKRQLKKNGVKLISVLENLDDSPESIILESVLEGMAEYYSANLAREVMKGMKETALQCRHNGGTPPLGYDVLPDKSYSINESEARIVRTIFEMYASGHSYSEIIDTMNREGYKSKSGRSFGKNSLHDILRNEKYTGTYIFNRTVSKAGGKRNNHSSKSDIDIIRVENGMPAIISKELWNEVSKKMNGNKRARAANSAKENYLLSGLVFCGVCGGSFAGNRKFSGRNKNLYVTYECTTRKRKRTCCMKSIEKNFIENLVIDQLLTDIFAPDAIERIADRIAEYAKTRTSEISKNIREYENELAGIQTQISNTVNAIANGMFHPSMKQKMDELEARKSALVIRIEEAKRQAEINSPSRDFIRSYLEQDSDIKNKSPEDQKRIIQTYVVKIIVYNDRIDTYTIVDFDGGGEGSRTPVRNHILKNFYGCSL</sequence>
<dbReference type="EMBL" id="ATAY01000098">
    <property type="protein sequence ID" value="EPR07674.1"/>
    <property type="molecule type" value="Genomic_DNA"/>
</dbReference>
<accession>U4QWK3</accession>
<reference evidence="4 5" key="1">
    <citation type="journal article" date="2013" name="Genome Announc.">
        <title>Draft Genome Sequence of the Cellulolytic Bacterium Clostridium papyrosolvens C7 (ATCC 700395).</title>
        <authorList>
            <person name="Zepeda V."/>
            <person name="Dassa B."/>
            <person name="Borovok I."/>
            <person name="Lamed R."/>
            <person name="Bayer E.A."/>
            <person name="Cate J.H."/>
        </authorList>
    </citation>
    <scope>NUCLEOTIDE SEQUENCE [LARGE SCALE GENOMIC DNA]</scope>
    <source>
        <strain evidence="4 5">C7</strain>
    </source>
</reference>
<feature type="domain" description="Recombinase" evidence="3">
    <location>
        <begin position="154"/>
        <end position="279"/>
    </location>
</feature>
<dbReference type="PANTHER" id="PTHR30461:SF23">
    <property type="entry name" value="DNA RECOMBINASE-RELATED"/>
    <property type="match status" value="1"/>
</dbReference>
<dbReference type="PATRIC" id="fig|1330534.3.peg.3997"/>
<evidence type="ECO:0000259" key="2">
    <source>
        <dbReference type="PROSITE" id="PS51736"/>
    </source>
</evidence>
<dbReference type="Pfam" id="PF00239">
    <property type="entry name" value="Resolvase"/>
    <property type="match status" value="1"/>
</dbReference>
<protein>
    <submittedName>
        <fullName evidence="4">Recombinase</fullName>
    </submittedName>
</protein>
<evidence type="ECO:0000256" key="1">
    <source>
        <dbReference type="SAM" id="Coils"/>
    </source>
</evidence>
<dbReference type="PROSITE" id="PS51737">
    <property type="entry name" value="RECOMBINASE_DNA_BIND"/>
    <property type="match status" value="1"/>
</dbReference>
<dbReference type="GO" id="GO:0000150">
    <property type="term" value="F:DNA strand exchange activity"/>
    <property type="evidence" value="ECO:0007669"/>
    <property type="project" value="InterPro"/>
</dbReference>
<gene>
    <name evidence="4" type="ORF">L323_20120</name>
</gene>
<dbReference type="CDD" id="cd00338">
    <property type="entry name" value="Ser_Recombinase"/>
    <property type="match status" value="1"/>
</dbReference>
<dbReference type="Pfam" id="PF07508">
    <property type="entry name" value="Recombinase"/>
    <property type="match status" value="1"/>
</dbReference>
<dbReference type="InterPro" id="IPR025827">
    <property type="entry name" value="Zn_ribbon_recom_dom"/>
</dbReference>
<evidence type="ECO:0000313" key="5">
    <source>
        <dbReference type="Proteomes" id="UP000016860"/>
    </source>
</evidence>
<feature type="domain" description="Resolvase/invertase-type recombinase catalytic" evidence="2">
    <location>
        <begin position="2"/>
        <end position="147"/>
    </location>
</feature>
<dbReference type="Proteomes" id="UP000016860">
    <property type="component" value="Unassembled WGS sequence"/>
</dbReference>
<organism evidence="4 5">
    <name type="scientific">Ruminiclostridium papyrosolvens C7</name>
    <dbReference type="NCBI Taxonomy" id="1330534"/>
    <lineage>
        <taxon>Bacteria</taxon>
        <taxon>Bacillati</taxon>
        <taxon>Bacillota</taxon>
        <taxon>Clostridia</taxon>
        <taxon>Eubacteriales</taxon>
        <taxon>Oscillospiraceae</taxon>
        <taxon>Ruminiclostridium</taxon>
    </lineage>
</organism>
<proteinExistence type="predicted"/>
<dbReference type="InterPro" id="IPR038109">
    <property type="entry name" value="DNA_bind_recomb_sf"/>
</dbReference>
<dbReference type="AlphaFoldDB" id="U4QWK3"/>
<dbReference type="STRING" id="1330534.L323_20120"/>
<dbReference type="Gene3D" id="3.90.1750.20">
    <property type="entry name" value="Putative Large Serine Recombinase, Chain B, Domain 2"/>
    <property type="match status" value="1"/>
</dbReference>
<dbReference type="SMART" id="SM00857">
    <property type="entry name" value="Resolvase"/>
    <property type="match status" value="1"/>
</dbReference>
<feature type="coiled-coil region" evidence="1">
    <location>
        <begin position="375"/>
        <end position="436"/>
    </location>
</feature>
<dbReference type="SUPFAM" id="SSF53041">
    <property type="entry name" value="Resolvase-like"/>
    <property type="match status" value="1"/>
</dbReference>
<keyword evidence="1" id="KW-0175">Coiled coil</keyword>